<organism evidence="2">
    <name type="scientific">Oryza meridionalis</name>
    <dbReference type="NCBI Taxonomy" id="40149"/>
    <lineage>
        <taxon>Eukaryota</taxon>
        <taxon>Viridiplantae</taxon>
        <taxon>Streptophyta</taxon>
        <taxon>Embryophyta</taxon>
        <taxon>Tracheophyta</taxon>
        <taxon>Spermatophyta</taxon>
        <taxon>Magnoliopsida</taxon>
        <taxon>Liliopsida</taxon>
        <taxon>Poales</taxon>
        <taxon>Poaceae</taxon>
        <taxon>BOP clade</taxon>
        <taxon>Oryzoideae</taxon>
        <taxon>Oryzeae</taxon>
        <taxon>Oryzinae</taxon>
        <taxon>Oryza</taxon>
    </lineage>
</organism>
<dbReference type="Gramene" id="OMERI03G08060.1">
    <property type="protein sequence ID" value="OMERI03G08060.1"/>
    <property type="gene ID" value="OMERI03G08060"/>
</dbReference>
<dbReference type="HOGENOM" id="CLU_2675239_0_0_1"/>
<evidence type="ECO:0000313" key="3">
    <source>
        <dbReference type="Proteomes" id="UP000008021"/>
    </source>
</evidence>
<feature type="region of interest" description="Disordered" evidence="1">
    <location>
        <begin position="1"/>
        <end position="27"/>
    </location>
</feature>
<accession>A0A0E0CX83</accession>
<proteinExistence type="predicted"/>
<dbReference type="AlphaFoldDB" id="A0A0E0CX83"/>
<sequence length="75" mass="8549">MPACLSVSDLAPSKSTVAPDRASDERPIRHEAYVSPVVKPARLPTPRARRPYVRARGRKLARWWCARQRRMHGTT</sequence>
<keyword evidence="3" id="KW-1185">Reference proteome</keyword>
<reference evidence="2" key="1">
    <citation type="submission" date="2015-04" db="UniProtKB">
        <authorList>
            <consortium name="EnsemblPlants"/>
        </authorList>
    </citation>
    <scope>IDENTIFICATION</scope>
</reference>
<protein>
    <submittedName>
        <fullName evidence="2">Uncharacterized protein</fullName>
    </submittedName>
</protein>
<reference evidence="2" key="2">
    <citation type="submission" date="2018-05" db="EMBL/GenBank/DDBJ databases">
        <title>OmerRS3 (Oryza meridionalis Reference Sequence Version 3).</title>
        <authorList>
            <person name="Zhang J."/>
            <person name="Kudrna D."/>
            <person name="Lee S."/>
            <person name="Talag J."/>
            <person name="Welchert J."/>
            <person name="Wing R.A."/>
        </authorList>
    </citation>
    <scope>NUCLEOTIDE SEQUENCE [LARGE SCALE GENOMIC DNA]</scope>
    <source>
        <strain evidence="2">cv. OR44</strain>
    </source>
</reference>
<dbReference type="Proteomes" id="UP000008021">
    <property type="component" value="Chromosome 3"/>
</dbReference>
<evidence type="ECO:0000313" key="2">
    <source>
        <dbReference type="EnsemblPlants" id="OMERI03G08060.1"/>
    </source>
</evidence>
<dbReference type="EnsemblPlants" id="OMERI03G08060.1">
    <property type="protein sequence ID" value="OMERI03G08060.1"/>
    <property type="gene ID" value="OMERI03G08060"/>
</dbReference>
<name>A0A0E0CX83_9ORYZ</name>
<evidence type="ECO:0000256" key="1">
    <source>
        <dbReference type="SAM" id="MobiDB-lite"/>
    </source>
</evidence>